<keyword evidence="1" id="KW-0472">Membrane</keyword>
<sequence>MSPETKPACSRAATRIKKRFKAYRALAWKVGFLGIWIFLILFFSTLKGSTACLAGMYSCRLNDAPFDPSAIAFTWVIFFCMVLAIIKVALRVDALMTCLTDLEQEQLQILSMQEAYMRNAVIAEPNDRINNTYNSKIYAAVVRDIEDIISK</sequence>
<evidence type="ECO:0000256" key="1">
    <source>
        <dbReference type="SAM" id="Phobius"/>
    </source>
</evidence>
<reference evidence="2 3" key="1">
    <citation type="submission" date="2013-02" db="EMBL/GenBank/DDBJ databases">
        <title>The Genome Sequence of Acinetobacter sp. NIPH 899.</title>
        <authorList>
            <consortium name="The Broad Institute Genome Sequencing Platform"/>
            <consortium name="The Broad Institute Genome Sequencing Center for Infectious Disease"/>
            <person name="Cerqueira G."/>
            <person name="Feldgarden M."/>
            <person name="Courvalin P."/>
            <person name="Perichon B."/>
            <person name="Grillot-Courvalin C."/>
            <person name="Clermont D."/>
            <person name="Rocha E."/>
            <person name="Yoon E.-J."/>
            <person name="Nemec A."/>
            <person name="Walker B."/>
            <person name="Young S.K."/>
            <person name="Zeng Q."/>
            <person name="Gargeya S."/>
            <person name="Fitzgerald M."/>
            <person name="Haas B."/>
            <person name="Abouelleil A."/>
            <person name="Alvarado L."/>
            <person name="Arachchi H.M."/>
            <person name="Berlin A.M."/>
            <person name="Chapman S.B."/>
            <person name="Dewar J."/>
            <person name="Goldberg J."/>
            <person name="Griggs A."/>
            <person name="Gujja S."/>
            <person name="Hansen M."/>
            <person name="Howarth C."/>
            <person name="Imamovic A."/>
            <person name="Larimer J."/>
            <person name="McCowan C."/>
            <person name="Murphy C."/>
            <person name="Neiman D."/>
            <person name="Pearson M."/>
            <person name="Priest M."/>
            <person name="Roberts A."/>
            <person name="Saif S."/>
            <person name="Shea T."/>
            <person name="Sisk P."/>
            <person name="Sykes S."/>
            <person name="Wortman J."/>
            <person name="Nusbaum C."/>
            <person name="Birren B."/>
        </authorList>
    </citation>
    <scope>NUCLEOTIDE SEQUENCE [LARGE SCALE GENOMIC DNA]</scope>
    <source>
        <strain evidence="2 3">NIPH 899</strain>
    </source>
</reference>
<dbReference type="EMBL" id="APPE01000031">
    <property type="protein sequence ID" value="ENV00394.1"/>
    <property type="molecule type" value="Genomic_DNA"/>
</dbReference>
<organism evidence="2 3">
    <name type="scientific">Acinetobacter variabilis</name>
    <dbReference type="NCBI Taxonomy" id="70346"/>
    <lineage>
        <taxon>Bacteria</taxon>
        <taxon>Pseudomonadati</taxon>
        <taxon>Pseudomonadota</taxon>
        <taxon>Gammaproteobacteria</taxon>
        <taxon>Moraxellales</taxon>
        <taxon>Moraxellaceae</taxon>
        <taxon>Acinetobacter</taxon>
    </lineage>
</organism>
<feature type="transmembrane region" description="Helical" evidence="1">
    <location>
        <begin position="70"/>
        <end position="90"/>
    </location>
</feature>
<evidence type="ECO:0000313" key="3">
    <source>
        <dbReference type="Proteomes" id="UP000013070"/>
    </source>
</evidence>
<dbReference type="PATRIC" id="fig|1217710.3.peg.592"/>
<evidence type="ECO:0000313" key="2">
    <source>
        <dbReference type="EMBL" id="ENV00394.1"/>
    </source>
</evidence>
<keyword evidence="3" id="KW-1185">Reference proteome</keyword>
<dbReference type="Proteomes" id="UP000013070">
    <property type="component" value="Unassembled WGS sequence"/>
</dbReference>
<keyword evidence="1" id="KW-1133">Transmembrane helix</keyword>
<comment type="caution">
    <text evidence="2">The sequence shown here is derived from an EMBL/GenBank/DDBJ whole genome shotgun (WGS) entry which is preliminary data.</text>
</comment>
<dbReference type="AlphaFoldDB" id="N8WU20"/>
<dbReference type="RefSeq" id="WP_004780890.1">
    <property type="nucleotide sequence ID" value="NZ_KB849398.1"/>
</dbReference>
<keyword evidence="1" id="KW-0812">Transmembrane</keyword>
<proteinExistence type="predicted"/>
<accession>N8WU20</accession>
<gene>
    <name evidence="2" type="ORF">F969_00625</name>
</gene>
<name>N8WU20_9GAMM</name>
<dbReference type="HOGENOM" id="CLU_1727411_0_0_6"/>
<feature type="transmembrane region" description="Helical" evidence="1">
    <location>
        <begin position="26"/>
        <end position="46"/>
    </location>
</feature>
<protein>
    <submittedName>
        <fullName evidence="2">Uncharacterized protein</fullName>
    </submittedName>
</protein>